<dbReference type="Gene3D" id="3.40.1110.10">
    <property type="entry name" value="Calcium-transporting ATPase, cytoplasmic domain N"/>
    <property type="match status" value="1"/>
</dbReference>
<dbReference type="PANTHER" id="PTHR48085:SF5">
    <property type="entry name" value="CADMIUM_ZINC-TRANSPORTING ATPASE HMA4-RELATED"/>
    <property type="match status" value="1"/>
</dbReference>
<keyword evidence="11" id="KW-1185">Reference proteome</keyword>
<dbReference type="GO" id="GO:0005886">
    <property type="term" value="C:plasma membrane"/>
    <property type="evidence" value="ECO:0007669"/>
    <property type="project" value="UniProtKB-SubCell"/>
</dbReference>
<gene>
    <name evidence="10" type="ORF">SAMN04488503_0146</name>
</gene>
<dbReference type="EMBL" id="FZOC01000012">
    <property type="protein sequence ID" value="SNS28236.1"/>
    <property type="molecule type" value="Genomic_DNA"/>
</dbReference>
<evidence type="ECO:0000256" key="4">
    <source>
        <dbReference type="ARBA" id="ARBA00022989"/>
    </source>
</evidence>
<feature type="domain" description="P-type ATPase A" evidence="9">
    <location>
        <begin position="215"/>
        <end position="309"/>
    </location>
</feature>
<dbReference type="Pfam" id="PF00702">
    <property type="entry name" value="Hydrolase"/>
    <property type="match status" value="1"/>
</dbReference>
<evidence type="ECO:0000256" key="2">
    <source>
        <dbReference type="ARBA" id="ARBA00006024"/>
    </source>
</evidence>
<accession>A0A239D6V2</accession>
<evidence type="ECO:0000256" key="6">
    <source>
        <dbReference type="ARBA" id="ARBA00039097"/>
    </source>
</evidence>
<name>A0A239D6V2_9BACT</name>
<dbReference type="GO" id="GO:0015086">
    <property type="term" value="F:cadmium ion transmembrane transporter activity"/>
    <property type="evidence" value="ECO:0007669"/>
    <property type="project" value="TreeGrafter"/>
</dbReference>
<evidence type="ECO:0000256" key="3">
    <source>
        <dbReference type="ARBA" id="ARBA00022692"/>
    </source>
</evidence>
<keyword evidence="8" id="KW-1003">Cell membrane</keyword>
<dbReference type="PROSITE" id="PS00154">
    <property type="entry name" value="ATPASE_E1_E2"/>
    <property type="match status" value="1"/>
</dbReference>
<dbReference type="OrthoDB" id="9763278at2"/>
<dbReference type="NCBIfam" id="TIGR01494">
    <property type="entry name" value="ATPase_P-type"/>
    <property type="match status" value="2"/>
</dbReference>
<evidence type="ECO:0000259" key="9">
    <source>
        <dbReference type="Pfam" id="PF00122"/>
    </source>
</evidence>
<dbReference type="InterPro" id="IPR001757">
    <property type="entry name" value="P_typ_ATPase"/>
</dbReference>
<dbReference type="GO" id="GO:0016463">
    <property type="term" value="F:P-type zinc transporter activity"/>
    <property type="evidence" value="ECO:0007669"/>
    <property type="project" value="UniProtKB-EC"/>
</dbReference>
<keyword evidence="8" id="KW-0067">ATP-binding</keyword>
<comment type="similarity">
    <text evidence="2 8">Belongs to the cation transport ATPase (P-type) (TC 3.A.3) family. Type IB subfamily.</text>
</comment>
<sequence>MGSPSPLAPSAARPRLLHRSPGRLRLGWTGLRHPDLRTDYLEAWLAHRAGLAQVRVNAAGGCLVARFDEDGGERPGVFEDIAAALASLPPEAYAARQPQTTRQPRRLADALAASALAAGGMFLPPAPRMALATAMAAPVLLRGADSLANQGLKAKSLDMASVGFALATGDSSSALGICAMVVMGEYLRQATEDKAGALLRTLLAPPVETVRVERVAPDGRPEEIRLPAESVRPGDLVLAGTGEMLAVDGVVERGAALVDKGVISGESAPVETVPGDEVPAGAVVAHGSLAVRAVRTGAECATARIASLMDKSLREKSRPERLSDRLADRLAPLSLLFGAGIYAATGSASRALSVLTVDYACSVKLSAPVVVKATMHTAARAGILVKGGSALDELARADTIVFDKTGTLTTGRMTVADIVLAPGSGLDENELVRLAASAEERWTHPVARAFAAEAKRRGLALLPACDADCATGLGARAQVGASGSRRDVAVGSARFLVQSCGENALCSQEHPLRAQGKTLVHVAVDGRPAGMVALRDELRLEAGEVIAALRRRGVRRVLLLTGDHQDAAEAVLAGLDGPAAPDEVRAGLTPDDKEAAVRALRQSGARVAVVGDGVNDAPALLAGDVGVCVAGDELGDGTVAALTRDAAGIVLLRGGLHGLLTARDAAERAGRVLRGCFATGVAVNSALLVAAATGRLSPLTAAALHNGTTFAILSAAGLASGRPLPAAGPERFPDRADKSL</sequence>
<keyword evidence="3" id="KW-0812">Transmembrane</keyword>
<dbReference type="SUPFAM" id="SSF81653">
    <property type="entry name" value="Calcium ATPase, transduction domain A"/>
    <property type="match status" value="1"/>
</dbReference>
<evidence type="ECO:0000256" key="8">
    <source>
        <dbReference type="RuleBase" id="RU362081"/>
    </source>
</evidence>
<dbReference type="GO" id="GO:0046872">
    <property type="term" value="F:metal ion binding"/>
    <property type="evidence" value="ECO:0007669"/>
    <property type="project" value="UniProtKB-KW"/>
</dbReference>
<dbReference type="InterPro" id="IPR023299">
    <property type="entry name" value="ATPase_P-typ_cyto_dom_N"/>
</dbReference>
<evidence type="ECO:0000313" key="11">
    <source>
        <dbReference type="Proteomes" id="UP000198324"/>
    </source>
</evidence>
<proteinExistence type="inferred from homology"/>
<keyword evidence="8" id="KW-0547">Nucleotide-binding</keyword>
<dbReference type="PANTHER" id="PTHR48085">
    <property type="entry name" value="CADMIUM/ZINC-TRANSPORTING ATPASE HMA2-RELATED"/>
    <property type="match status" value="1"/>
</dbReference>
<reference evidence="10 11" key="1">
    <citation type="submission" date="2017-06" db="EMBL/GenBank/DDBJ databases">
        <authorList>
            <person name="Kim H.J."/>
            <person name="Triplett B.A."/>
        </authorList>
    </citation>
    <scope>NUCLEOTIDE SEQUENCE [LARGE SCALE GENOMIC DNA]</scope>
    <source>
        <strain evidence="10 11">DSM 13116</strain>
    </source>
</reference>
<dbReference type="Proteomes" id="UP000198324">
    <property type="component" value="Unassembled WGS sequence"/>
</dbReference>
<dbReference type="PRINTS" id="PR00119">
    <property type="entry name" value="CATATPASE"/>
</dbReference>
<evidence type="ECO:0000256" key="7">
    <source>
        <dbReference type="ARBA" id="ARBA00047308"/>
    </source>
</evidence>
<dbReference type="InterPro" id="IPR036412">
    <property type="entry name" value="HAD-like_sf"/>
</dbReference>
<dbReference type="Gene3D" id="3.40.50.1000">
    <property type="entry name" value="HAD superfamily/HAD-like"/>
    <property type="match status" value="1"/>
</dbReference>
<dbReference type="Pfam" id="PF00122">
    <property type="entry name" value="E1-E2_ATPase"/>
    <property type="match status" value="1"/>
</dbReference>
<evidence type="ECO:0000256" key="5">
    <source>
        <dbReference type="ARBA" id="ARBA00023136"/>
    </source>
</evidence>
<dbReference type="InterPro" id="IPR008250">
    <property type="entry name" value="ATPase_P-typ_transduc_dom_A_sf"/>
</dbReference>
<comment type="catalytic activity">
    <reaction evidence="7">
        <text>Zn(2+)(in) + ATP + H2O = Zn(2+)(out) + ADP + phosphate + H(+)</text>
        <dbReference type="Rhea" id="RHEA:20621"/>
        <dbReference type="ChEBI" id="CHEBI:15377"/>
        <dbReference type="ChEBI" id="CHEBI:15378"/>
        <dbReference type="ChEBI" id="CHEBI:29105"/>
        <dbReference type="ChEBI" id="CHEBI:30616"/>
        <dbReference type="ChEBI" id="CHEBI:43474"/>
        <dbReference type="ChEBI" id="CHEBI:456216"/>
        <dbReference type="EC" id="7.2.2.12"/>
    </reaction>
</comment>
<dbReference type="RefSeq" id="WP_089275638.1">
    <property type="nucleotide sequence ID" value="NZ_FZOC01000012.1"/>
</dbReference>
<evidence type="ECO:0000313" key="10">
    <source>
        <dbReference type="EMBL" id="SNS28236.1"/>
    </source>
</evidence>
<protein>
    <recommendedName>
        <fullName evidence="6">P-type Zn(2+) transporter</fullName>
        <ecNumber evidence="6">7.2.2.12</ecNumber>
    </recommendedName>
</protein>
<dbReference type="GO" id="GO:0016887">
    <property type="term" value="F:ATP hydrolysis activity"/>
    <property type="evidence" value="ECO:0007669"/>
    <property type="project" value="InterPro"/>
</dbReference>
<keyword evidence="8" id="KW-0479">Metal-binding</keyword>
<evidence type="ECO:0000256" key="1">
    <source>
        <dbReference type="ARBA" id="ARBA00004370"/>
    </source>
</evidence>
<dbReference type="GO" id="GO:0005524">
    <property type="term" value="F:ATP binding"/>
    <property type="evidence" value="ECO:0007669"/>
    <property type="project" value="UniProtKB-UniRule"/>
</dbReference>
<comment type="subcellular location">
    <subcellularLocation>
        <location evidence="8">Cell membrane</location>
    </subcellularLocation>
    <subcellularLocation>
        <location evidence="1">Membrane</location>
    </subcellularLocation>
</comment>
<dbReference type="NCBIfam" id="TIGR01525">
    <property type="entry name" value="ATPase-IB_hvy"/>
    <property type="match status" value="1"/>
</dbReference>
<dbReference type="AlphaFoldDB" id="A0A239D6V2"/>
<dbReference type="EC" id="7.2.2.12" evidence="6"/>
<dbReference type="InterPro" id="IPR018303">
    <property type="entry name" value="ATPase_P-typ_P_site"/>
</dbReference>
<dbReference type="InterPro" id="IPR059000">
    <property type="entry name" value="ATPase_P-type_domA"/>
</dbReference>
<dbReference type="Gene3D" id="2.70.150.10">
    <property type="entry name" value="Calcium-transporting ATPase, cytoplasmic transduction domain A"/>
    <property type="match status" value="1"/>
</dbReference>
<dbReference type="InterPro" id="IPR051014">
    <property type="entry name" value="Cation_Transport_ATPase_IB"/>
</dbReference>
<dbReference type="SUPFAM" id="SSF56784">
    <property type="entry name" value="HAD-like"/>
    <property type="match status" value="1"/>
</dbReference>
<organism evidence="10 11">
    <name type="scientific">Humidesulfovibrio mexicanus</name>
    <dbReference type="NCBI Taxonomy" id="147047"/>
    <lineage>
        <taxon>Bacteria</taxon>
        <taxon>Pseudomonadati</taxon>
        <taxon>Thermodesulfobacteriota</taxon>
        <taxon>Desulfovibrionia</taxon>
        <taxon>Desulfovibrionales</taxon>
        <taxon>Desulfovibrionaceae</taxon>
        <taxon>Humidesulfovibrio</taxon>
    </lineage>
</organism>
<keyword evidence="4" id="KW-1133">Transmembrane helix</keyword>
<dbReference type="InterPro" id="IPR023214">
    <property type="entry name" value="HAD_sf"/>
</dbReference>
<dbReference type="InterPro" id="IPR027256">
    <property type="entry name" value="P-typ_ATPase_IB"/>
</dbReference>
<keyword evidence="5" id="KW-0472">Membrane</keyword>